<evidence type="ECO:0000313" key="7">
    <source>
        <dbReference type="Proteomes" id="UP001228044"/>
    </source>
</evidence>
<dbReference type="PANTHER" id="PTHR12370:SF3">
    <property type="entry name" value="PHOSPHOLIPASE B-LIKE 2-RELATED"/>
    <property type="match status" value="1"/>
</dbReference>
<dbReference type="Gene3D" id="3.60.60.30">
    <property type="match status" value="1"/>
</dbReference>
<evidence type="ECO:0000256" key="3">
    <source>
        <dbReference type="ARBA" id="ARBA00022963"/>
    </source>
</evidence>
<keyword evidence="6" id="KW-0012">Acyltransferase</keyword>
<protein>
    <submittedName>
        <fullName evidence="6">C45 family autoproteolytic acyltransferase/hydrolase</fullName>
    </submittedName>
</protein>
<keyword evidence="5" id="KW-0325">Glycoprotein</keyword>
<keyword evidence="7" id="KW-1185">Reference proteome</keyword>
<dbReference type="EMBL" id="JAUHHC010000005">
    <property type="protein sequence ID" value="MDN3922112.1"/>
    <property type="molecule type" value="Genomic_DNA"/>
</dbReference>
<dbReference type="GO" id="GO:0016746">
    <property type="term" value="F:acyltransferase activity"/>
    <property type="evidence" value="ECO:0007669"/>
    <property type="project" value="UniProtKB-KW"/>
</dbReference>
<evidence type="ECO:0000256" key="4">
    <source>
        <dbReference type="ARBA" id="ARBA00023098"/>
    </source>
</evidence>
<dbReference type="Pfam" id="PF04916">
    <property type="entry name" value="Phospholip_B"/>
    <property type="match status" value="1"/>
</dbReference>
<name>A0ABT8DY42_9BURK</name>
<keyword evidence="6" id="KW-0808">Transferase</keyword>
<dbReference type="InterPro" id="IPR007000">
    <property type="entry name" value="PLipase_B-like"/>
</dbReference>
<gene>
    <name evidence="6" type="ORF">QWJ38_17615</name>
</gene>
<proteinExistence type="predicted"/>
<organism evidence="6 7">
    <name type="scientific">Roseateles violae</name>
    <dbReference type="NCBI Taxonomy" id="3058042"/>
    <lineage>
        <taxon>Bacteria</taxon>
        <taxon>Pseudomonadati</taxon>
        <taxon>Pseudomonadota</taxon>
        <taxon>Betaproteobacteria</taxon>
        <taxon>Burkholderiales</taxon>
        <taxon>Sphaerotilaceae</taxon>
        <taxon>Roseateles</taxon>
    </lineage>
</organism>
<dbReference type="RefSeq" id="WP_290360429.1">
    <property type="nucleotide sequence ID" value="NZ_JAUHHC010000005.1"/>
</dbReference>
<keyword evidence="3" id="KW-0442">Lipid degradation</keyword>
<accession>A0ABT8DY42</accession>
<sequence>MNDGQRLRGASREDVNGWIHLRVGGRPRERGFQHGYLLAAEIREALHHIDFLVLMDTGVDFAWFCANALAMFEKTLASNFGGQLGDGSGVELLEELEGIVEGANANRPADARALTLAELLGWNAYPELICQWFPAVMAGQIQPAVALPKATPTGLQLGARRWHHFGHHCSAFVAVGDATRDGEVVIAQTTWQRFANGDAYNVILDIAPAGGPRLLMQSVPGYVASSTDFWLTGEGLAIVETSINGSGFDPAALPEFFRARRAAQQASTIEQWVELFRFGNNGGYTNTWFLGDVKRRRIAAYELTLHQEALQPVVGSGFYAGYNIPLDVRVRNLGCSGPSGFDNVLQSGSRRVRWEQLRERHHGRIDAALATRMLADHHDVYLDADCPSPRTICGHTDNDGSGLGGNEPWYPWGSLDGKVTSGPLAREMKMLGRWGRACGTPFEVEPFFARHPQYAWLRGHMKDRPTQPWTEFAARTKAD</sequence>
<evidence type="ECO:0000256" key="5">
    <source>
        <dbReference type="ARBA" id="ARBA00023180"/>
    </source>
</evidence>
<dbReference type="InterPro" id="IPR047794">
    <property type="entry name" value="C45_proenzyme-like"/>
</dbReference>
<dbReference type="NCBIfam" id="NF040521">
    <property type="entry name" value="C45_proenzyme"/>
    <property type="match status" value="1"/>
</dbReference>
<keyword evidence="4" id="KW-0443">Lipid metabolism</keyword>
<dbReference type="Proteomes" id="UP001228044">
    <property type="component" value="Unassembled WGS sequence"/>
</dbReference>
<comment type="caution">
    <text evidence="6">The sequence shown here is derived from an EMBL/GenBank/DDBJ whole genome shotgun (WGS) entry which is preliminary data.</text>
</comment>
<keyword evidence="2" id="KW-0378">Hydrolase</keyword>
<evidence type="ECO:0000256" key="1">
    <source>
        <dbReference type="ARBA" id="ARBA00022729"/>
    </source>
</evidence>
<keyword evidence="1" id="KW-0732">Signal</keyword>
<evidence type="ECO:0000313" key="6">
    <source>
        <dbReference type="EMBL" id="MDN3922112.1"/>
    </source>
</evidence>
<dbReference type="PANTHER" id="PTHR12370">
    <property type="entry name" value="PHOSPHOLIPASE B-RELATED"/>
    <property type="match status" value="1"/>
</dbReference>
<reference evidence="6 7" key="1">
    <citation type="submission" date="2023-06" db="EMBL/GenBank/DDBJ databases">
        <title>Pelomonas sp. PFR6 16S ribosomal RNA gene Genome sequencing and assembly.</title>
        <authorList>
            <person name="Woo H."/>
        </authorList>
    </citation>
    <scope>NUCLEOTIDE SEQUENCE [LARGE SCALE GENOMIC DNA]</scope>
    <source>
        <strain evidence="6 7">PFR6</strain>
    </source>
</reference>
<evidence type="ECO:0000256" key="2">
    <source>
        <dbReference type="ARBA" id="ARBA00022801"/>
    </source>
</evidence>